<dbReference type="PROSITE" id="PS51257">
    <property type="entry name" value="PROKAR_LIPOPROTEIN"/>
    <property type="match status" value="1"/>
</dbReference>
<keyword evidence="2" id="KW-1185">Reference proteome</keyword>
<gene>
    <name evidence="1" type="ORF">SAMN06265348_10184</name>
</gene>
<sequence>MKKLVLFGCLCATISISSCYTAKIAHGSLTVDSPVVKVNSKKNHALIDGLIPLNSGWEAKKYIGDRKDYVTKSQMTFVDGLLGVITLGIYTPTTTMFYVPLNDVSTK</sequence>
<reference evidence="1 2" key="1">
    <citation type="submission" date="2017-05" db="EMBL/GenBank/DDBJ databases">
        <authorList>
            <person name="Varghese N."/>
            <person name="Submissions S."/>
        </authorList>
    </citation>
    <scope>NUCLEOTIDE SEQUENCE [LARGE SCALE GENOMIC DNA]</scope>
    <source>
        <strain evidence="1 2">DSM 19036</strain>
    </source>
</reference>
<proteinExistence type="predicted"/>
<name>A0A521ADJ6_9SPHI</name>
<dbReference type="OrthoDB" id="1453440at2"/>
<dbReference type="RefSeq" id="WP_142526219.1">
    <property type="nucleotide sequence ID" value="NZ_CBCSJO010000002.1"/>
</dbReference>
<evidence type="ECO:0000313" key="1">
    <source>
        <dbReference type="EMBL" id="SMO32895.1"/>
    </source>
</evidence>
<dbReference type="AlphaFoldDB" id="A0A521ADJ6"/>
<protein>
    <submittedName>
        <fullName evidence="1">Bor protein</fullName>
    </submittedName>
</protein>
<dbReference type="EMBL" id="FXTN01000001">
    <property type="protein sequence ID" value="SMO32895.1"/>
    <property type="molecule type" value="Genomic_DNA"/>
</dbReference>
<dbReference type="InterPro" id="IPR010438">
    <property type="entry name" value="Lambda_Bor"/>
</dbReference>
<dbReference type="Pfam" id="PF06291">
    <property type="entry name" value="Lambda_Bor"/>
    <property type="match status" value="1"/>
</dbReference>
<dbReference type="Proteomes" id="UP000320300">
    <property type="component" value="Unassembled WGS sequence"/>
</dbReference>
<organism evidence="1 2">
    <name type="scientific">Pedobacter westerhofensis</name>
    <dbReference type="NCBI Taxonomy" id="425512"/>
    <lineage>
        <taxon>Bacteria</taxon>
        <taxon>Pseudomonadati</taxon>
        <taxon>Bacteroidota</taxon>
        <taxon>Sphingobacteriia</taxon>
        <taxon>Sphingobacteriales</taxon>
        <taxon>Sphingobacteriaceae</taxon>
        <taxon>Pedobacter</taxon>
    </lineage>
</organism>
<accession>A0A521ADJ6</accession>
<evidence type="ECO:0000313" key="2">
    <source>
        <dbReference type="Proteomes" id="UP000320300"/>
    </source>
</evidence>